<gene>
    <name evidence="1" type="ORF">RCZ15_13060</name>
    <name evidence="2" type="ORF">RCZ16_21660</name>
</gene>
<evidence type="ECO:0008006" key="5">
    <source>
        <dbReference type="Google" id="ProtNLM"/>
    </source>
</evidence>
<keyword evidence="4" id="KW-1185">Reference proteome</keyword>
<dbReference type="InterPro" id="IPR025921">
    <property type="entry name" value="HmuY"/>
</dbReference>
<dbReference type="RefSeq" id="WP_264847588.1">
    <property type="nucleotide sequence ID" value="NZ_BPMA01000065.1"/>
</dbReference>
<evidence type="ECO:0000313" key="1">
    <source>
        <dbReference type="EMBL" id="GJM50333.1"/>
    </source>
</evidence>
<evidence type="ECO:0000313" key="2">
    <source>
        <dbReference type="EMBL" id="GJM53850.1"/>
    </source>
</evidence>
<dbReference type="Proteomes" id="UP001207736">
    <property type="component" value="Unassembled WGS sequence"/>
</dbReference>
<evidence type="ECO:0000313" key="4">
    <source>
        <dbReference type="Proteomes" id="UP001208692"/>
    </source>
</evidence>
<dbReference type="PROSITE" id="PS51257">
    <property type="entry name" value="PROKAR_LIPOPROTEIN"/>
    <property type="match status" value="1"/>
</dbReference>
<evidence type="ECO:0000313" key="3">
    <source>
        <dbReference type="Proteomes" id="UP001207736"/>
    </source>
</evidence>
<accession>A0AAV5AXM1</accession>
<dbReference type="Proteomes" id="UP001208692">
    <property type="component" value="Unassembled WGS sequence"/>
</dbReference>
<sequence length="211" mass="23051">MRIKLFSAFFIGAFVLGACNKENDNPEPIITDNKATEVKNLDASSNQKWVYFSFSEGKIVDVTDPKNELTWDIAFNRLNVQTNGGTSGRGQGGVFNSFKTDFSLVTEAPASGYTFDEEIEIQGMPGTPVIKSSVNKAITGTAASSNPTGWINYIPPTGQSMQPTVQITKNVYVVKTASGKFAKIQLTGYHNDKNTSGFITFQYQLSQDGKF</sequence>
<proteinExistence type="predicted"/>
<organism evidence="1 3">
    <name type="scientific">Capnocytophaga catalasegens</name>
    <dbReference type="NCBI Taxonomy" id="1004260"/>
    <lineage>
        <taxon>Bacteria</taxon>
        <taxon>Pseudomonadati</taxon>
        <taxon>Bacteroidota</taxon>
        <taxon>Flavobacteriia</taxon>
        <taxon>Flavobacteriales</taxon>
        <taxon>Flavobacteriaceae</taxon>
        <taxon>Capnocytophaga</taxon>
    </lineage>
</organism>
<comment type="caution">
    <text evidence="1">The sequence shown here is derived from an EMBL/GenBank/DDBJ whole genome shotgun (WGS) entry which is preliminary data.</text>
</comment>
<name>A0AAV5AXM1_9FLAO</name>
<protein>
    <recommendedName>
        <fullName evidence="5">HmuY protein</fullName>
    </recommendedName>
</protein>
<reference evidence="1 4" key="1">
    <citation type="submission" date="2021-11" db="EMBL/GenBank/DDBJ databases">
        <title>Draft genome sequence of Capnocytophaga sp. strain KC07075 isolated from cat oral cavity.</title>
        <authorList>
            <person name="Suzuki M."/>
            <person name="Imaoka K."/>
            <person name="Kimura M."/>
            <person name="Morikawa S."/>
            <person name="Maeda K."/>
        </authorList>
    </citation>
    <scope>NUCLEOTIDE SEQUENCE</scope>
    <source>
        <strain evidence="1">KC07075</strain>
        <strain evidence="2 4">KC07079</strain>
    </source>
</reference>
<dbReference type="AlphaFoldDB" id="A0AAV5AXM1"/>
<dbReference type="EMBL" id="BQKA01000024">
    <property type="protein sequence ID" value="GJM50333.1"/>
    <property type="molecule type" value="Genomic_DNA"/>
</dbReference>
<dbReference type="EMBL" id="BQKB01000050">
    <property type="protein sequence ID" value="GJM53850.1"/>
    <property type="molecule type" value="Genomic_DNA"/>
</dbReference>
<dbReference type="Pfam" id="PF14064">
    <property type="entry name" value="HmuY"/>
    <property type="match status" value="1"/>
</dbReference>
<dbReference type="CDD" id="cd12105">
    <property type="entry name" value="HmuY"/>
    <property type="match status" value="1"/>
</dbReference>